<dbReference type="InterPro" id="IPR006311">
    <property type="entry name" value="TAT_signal"/>
</dbReference>
<dbReference type="InterPro" id="IPR017941">
    <property type="entry name" value="Rieske_2Fe-2S"/>
</dbReference>
<evidence type="ECO:0000256" key="3">
    <source>
        <dbReference type="ARBA" id="ARBA00022714"/>
    </source>
</evidence>
<comment type="function">
    <text evidence="1">Iron-sulfur subunit of the cytochrome bc1 complex, an essential component of the respiratory electron transport chain required for ATP synthesis. The bc1 complex catalyzes the oxidation of menaquinol and the reduction of cytochrome c in the respiratory chain. The bc1 complex operates through a Q-cycle mechanism that couples electron transfer to generation of the proton gradient that drives ATP synthesis.</text>
</comment>
<proteinExistence type="predicted"/>
<keyword evidence="13" id="KW-1185">Reference proteome</keyword>
<dbReference type="PROSITE" id="PS51318">
    <property type="entry name" value="TAT"/>
    <property type="match status" value="1"/>
</dbReference>
<evidence type="ECO:0000256" key="2">
    <source>
        <dbReference type="ARBA" id="ARBA00015816"/>
    </source>
</evidence>
<dbReference type="GO" id="GO:0016020">
    <property type="term" value="C:membrane"/>
    <property type="evidence" value="ECO:0007669"/>
    <property type="project" value="InterPro"/>
</dbReference>
<dbReference type="PROSITE" id="PS51296">
    <property type="entry name" value="RIESKE"/>
    <property type="match status" value="1"/>
</dbReference>
<dbReference type="RefSeq" id="WP_190035993.1">
    <property type="nucleotide sequence ID" value="NZ_BMWD01000009.1"/>
</dbReference>
<dbReference type="GO" id="GO:0004497">
    <property type="term" value="F:monooxygenase activity"/>
    <property type="evidence" value="ECO:0007669"/>
    <property type="project" value="UniProtKB-ARBA"/>
</dbReference>
<keyword evidence="4" id="KW-0479">Metal-binding</keyword>
<reference evidence="12" key="1">
    <citation type="journal article" date="2014" name="Int. J. Syst. Evol. Microbiol.">
        <title>Complete genome sequence of Corynebacterium casei LMG S-19264T (=DSM 44701T), isolated from a smear-ripened cheese.</title>
        <authorList>
            <consortium name="US DOE Joint Genome Institute (JGI-PGF)"/>
            <person name="Walter F."/>
            <person name="Albersmeier A."/>
            <person name="Kalinowski J."/>
            <person name="Ruckert C."/>
        </authorList>
    </citation>
    <scope>NUCLEOTIDE SEQUENCE</scope>
    <source>
        <strain evidence="12">JCM 4956</strain>
    </source>
</reference>
<evidence type="ECO:0000256" key="9">
    <source>
        <dbReference type="ARBA" id="ARBA00034078"/>
    </source>
</evidence>
<dbReference type="Pfam" id="PF00355">
    <property type="entry name" value="Rieske"/>
    <property type="match status" value="1"/>
</dbReference>
<reference evidence="12" key="2">
    <citation type="submission" date="2020-09" db="EMBL/GenBank/DDBJ databases">
        <authorList>
            <person name="Sun Q."/>
            <person name="Ohkuma M."/>
        </authorList>
    </citation>
    <scope>NUCLEOTIDE SEQUENCE</scope>
    <source>
        <strain evidence="12">JCM 4956</strain>
    </source>
</reference>
<evidence type="ECO:0000313" key="12">
    <source>
        <dbReference type="EMBL" id="GGX60374.1"/>
    </source>
</evidence>
<evidence type="ECO:0000256" key="8">
    <source>
        <dbReference type="ARBA" id="ARBA00029586"/>
    </source>
</evidence>
<evidence type="ECO:0000256" key="6">
    <source>
        <dbReference type="ARBA" id="ARBA00023014"/>
    </source>
</evidence>
<dbReference type="InterPro" id="IPR014349">
    <property type="entry name" value="Rieske_Fe-S_prot"/>
</dbReference>
<dbReference type="InterPro" id="IPR036922">
    <property type="entry name" value="Rieske_2Fe-2S_sf"/>
</dbReference>
<name>A0A918KE59_9ACTN</name>
<keyword evidence="7" id="KW-1015">Disulfide bond</keyword>
<dbReference type="GO" id="GO:0046872">
    <property type="term" value="F:metal ion binding"/>
    <property type="evidence" value="ECO:0007669"/>
    <property type="project" value="UniProtKB-KW"/>
</dbReference>
<evidence type="ECO:0000256" key="4">
    <source>
        <dbReference type="ARBA" id="ARBA00022723"/>
    </source>
</evidence>
<accession>A0A918KE59</accession>
<feature type="domain" description="Rieske" evidence="11">
    <location>
        <begin position="47"/>
        <end position="139"/>
    </location>
</feature>
<dbReference type="PANTHER" id="PTHR10134">
    <property type="entry name" value="CYTOCHROME B-C1 COMPLEX SUBUNIT RIESKE, MITOCHONDRIAL"/>
    <property type="match status" value="1"/>
</dbReference>
<dbReference type="EMBL" id="BMWD01000009">
    <property type="protein sequence ID" value="GGX60374.1"/>
    <property type="molecule type" value="Genomic_DNA"/>
</dbReference>
<comment type="cofactor">
    <cofactor evidence="9">
        <name>[2Fe-2S] cluster</name>
        <dbReference type="ChEBI" id="CHEBI:190135"/>
    </cofactor>
</comment>
<dbReference type="Gene3D" id="2.102.10.10">
    <property type="entry name" value="Rieske [2Fe-2S] iron-sulphur domain"/>
    <property type="match status" value="1"/>
</dbReference>
<evidence type="ECO:0000256" key="10">
    <source>
        <dbReference type="SAM" id="MobiDB-lite"/>
    </source>
</evidence>
<dbReference type="Proteomes" id="UP000645555">
    <property type="component" value="Unassembled WGS sequence"/>
</dbReference>
<dbReference type="CDD" id="cd03467">
    <property type="entry name" value="Rieske"/>
    <property type="match status" value="1"/>
</dbReference>
<gene>
    <name evidence="12" type="ORF">GCM10010515_30220</name>
</gene>
<dbReference type="FunFam" id="2.102.10.10:FF:000016">
    <property type="entry name" value="Nitrite reductase/ring-hydroxylating ferredoxin subunit"/>
    <property type="match status" value="1"/>
</dbReference>
<evidence type="ECO:0000256" key="5">
    <source>
        <dbReference type="ARBA" id="ARBA00023004"/>
    </source>
</evidence>
<keyword evidence="5" id="KW-0408">Iron</keyword>
<dbReference type="GO" id="GO:0016705">
    <property type="term" value="F:oxidoreductase activity, acting on paired donors, with incorporation or reduction of molecular oxygen"/>
    <property type="evidence" value="ECO:0007669"/>
    <property type="project" value="UniProtKB-ARBA"/>
</dbReference>
<keyword evidence="6" id="KW-0411">Iron-sulfur</keyword>
<dbReference type="AlphaFoldDB" id="A0A918KE59"/>
<dbReference type="InterPro" id="IPR005805">
    <property type="entry name" value="Rieske_Fe-S_prot_C"/>
</dbReference>
<protein>
    <recommendedName>
        <fullName evidence="2">Cytochrome bc1 complex Rieske iron-sulfur subunit</fullName>
    </recommendedName>
    <alternativeName>
        <fullName evidence="8">Cytochrome bc1 reductase complex subunit QcrA</fullName>
    </alternativeName>
</protein>
<sequence>MSARPSASRRTVLRGAAAAPVAGLGPGLAACSPGAGGSPSSGPTGPVDLGAASEVPKGGARLYREQKVVVSRARDGSYGAFSSVCTHAGCPIDRLEGTELVCPCHGSRFDATTGEVRQEPATVPLAKLSVTERDGRLVAGPEA</sequence>
<evidence type="ECO:0000313" key="13">
    <source>
        <dbReference type="Proteomes" id="UP000645555"/>
    </source>
</evidence>
<feature type="region of interest" description="Disordered" evidence="10">
    <location>
        <begin position="29"/>
        <end position="58"/>
    </location>
</feature>
<comment type="caution">
    <text evidence="12">The sequence shown here is derived from an EMBL/GenBank/DDBJ whole genome shotgun (WGS) entry which is preliminary data.</text>
</comment>
<evidence type="ECO:0000256" key="7">
    <source>
        <dbReference type="ARBA" id="ARBA00023157"/>
    </source>
</evidence>
<organism evidence="12 13">
    <name type="scientific">Streptomyces fructofermentans</name>
    <dbReference type="NCBI Taxonomy" id="152141"/>
    <lineage>
        <taxon>Bacteria</taxon>
        <taxon>Bacillati</taxon>
        <taxon>Actinomycetota</taxon>
        <taxon>Actinomycetes</taxon>
        <taxon>Kitasatosporales</taxon>
        <taxon>Streptomycetaceae</taxon>
        <taxon>Streptomyces</taxon>
    </lineage>
</organism>
<dbReference type="PRINTS" id="PR00162">
    <property type="entry name" value="RIESKE"/>
</dbReference>
<dbReference type="GO" id="GO:0051537">
    <property type="term" value="F:2 iron, 2 sulfur cluster binding"/>
    <property type="evidence" value="ECO:0007669"/>
    <property type="project" value="UniProtKB-KW"/>
</dbReference>
<keyword evidence="3" id="KW-0001">2Fe-2S</keyword>
<dbReference type="SUPFAM" id="SSF50022">
    <property type="entry name" value="ISP domain"/>
    <property type="match status" value="1"/>
</dbReference>
<evidence type="ECO:0000259" key="11">
    <source>
        <dbReference type="PROSITE" id="PS51296"/>
    </source>
</evidence>
<evidence type="ECO:0000256" key="1">
    <source>
        <dbReference type="ARBA" id="ARBA00002494"/>
    </source>
</evidence>
<dbReference type="PROSITE" id="PS51257">
    <property type="entry name" value="PROKAR_LIPOPROTEIN"/>
    <property type="match status" value="1"/>
</dbReference>